<comment type="subcellular location">
    <subcellularLocation>
        <location evidence="1">Membrane</location>
        <topology evidence="1">Single-pass type II membrane protein</topology>
    </subcellularLocation>
</comment>
<dbReference type="EMBL" id="ML987204">
    <property type="protein sequence ID" value="KAF2243921.1"/>
    <property type="molecule type" value="Genomic_DNA"/>
</dbReference>
<dbReference type="OrthoDB" id="414175at2759"/>
<dbReference type="AlphaFoldDB" id="A0A6A6I0S8"/>
<evidence type="ECO:0000256" key="12">
    <source>
        <dbReference type="SAM" id="Phobius"/>
    </source>
</evidence>
<dbReference type="Proteomes" id="UP000800094">
    <property type="component" value="Unassembled WGS sequence"/>
</dbReference>
<comment type="pathway">
    <text evidence="2">Protein modification; protein glycosylation.</text>
</comment>
<reference evidence="14" key="1">
    <citation type="journal article" date="2020" name="Stud. Mycol.">
        <title>101 Dothideomycetes genomes: a test case for predicting lifestyles and emergence of pathogens.</title>
        <authorList>
            <person name="Haridas S."/>
            <person name="Albert R."/>
            <person name="Binder M."/>
            <person name="Bloem J."/>
            <person name="Labutti K."/>
            <person name="Salamov A."/>
            <person name="Andreopoulos B."/>
            <person name="Baker S."/>
            <person name="Barry K."/>
            <person name="Bills G."/>
            <person name="Bluhm B."/>
            <person name="Cannon C."/>
            <person name="Castanera R."/>
            <person name="Culley D."/>
            <person name="Daum C."/>
            <person name="Ezra D."/>
            <person name="Gonzalez J."/>
            <person name="Henrissat B."/>
            <person name="Kuo A."/>
            <person name="Liang C."/>
            <person name="Lipzen A."/>
            <person name="Lutzoni F."/>
            <person name="Magnuson J."/>
            <person name="Mondo S."/>
            <person name="Nolan M."/>
            <person name="Ohm R."/>
            <person name="Pangilinan J."/>
            <person name="Park H.-J."/>
            <person name="Ramirez L."/>
            <person name="Alfaro M."/>
            <person name="Sun H."/>
            <person name="Tritt A."/>
            <person name="Yoshinaga Y."/>
            <person name="Zwiers L.-H."/>
            <person name="Turgeon B."/>
            <person name="Goodwin S."/>
            <person name="Spatafora J."/>
            <person name="Crous P."/>
            <person name="Grigoriev I."/>
        </authorList>
    </citation>
    <scope>NUCLEOTIDE SEQUENCE</scope>
    <source>
        <strain evidence="14">CBS 122368</strain>
    </source>
</reference>
<evidence type="ECO:0000256" key="5">
    <source>
        <dbReference type="ARBA" id="ARBA00022676"/>
    </source>
</evidence>
<keyword evidence="10 12" id="KW-1133">Transmembrane helix</keyword>
<comment type="similarity">
    <text evidence="3">Belongs to the glycosyltransferase 31 family. Beta3-Gal-T subfamily.</text>
</comment>
<feature type="domain" description="Fringe-like glycosyltransferase" evidence="13">
    <location>
        <begin position="216"/>
        <end position="297"/>
    </location>
</feature>
<keyword evidence="6 14" id="KW-0808">Transferase</keyword>
<dbReference type="Pfam" id="PF02434">
    <property type="entry name" value="Fringe"/>
    <property type="match status" value="1"/>
</dbReference>
<evidence type="ECO:0000313" key="14">
    <source>
        <dbReference type="EMBL" id="KAF2243921.1"/>
    </source>
</evidence>
<evidence type="ECO:0000256" key="11">
    <source>
        <dbReference type="ARBA" id="ARBA00023136"/>
    </source>
</evidence>
<evidence type="ECO:0000256" key="2">
    <source>
        <dbReference type="ARBA" id="ARBA00004922"/>
    </source>
</evidence>
<dbReference type="GO" id="GO:0000166">
    <property type="term" value="F:nucleotide binding"/>
    <property type="evidence" value="ECO:0007669"/>
    <property type="project" value="UniProtKB-KW"/>
</dbReference>
<dbReference type="PANTHER" id="PTHR23033:SF43">
    <property type="entry name" value="APPLE DOMAIN-CONTAINING PROTEIN"/>
    <property type="match status" value="1"/>
</dbReference>
<dbReference type="Gene3D" id="3.50.4.10">
    <property type="entry name" value="Hepatocyte Growth Factor"/>
    <property type="match status" value="1"/>
</dbReference>
<keyword evidence="15" id="KW-1185">Reference proteome</keyword>
<accession>A0A6A6I0S8</accession>
<keyword evidence="5" id="KW-0328">Glycosyltransferase</keyword>
<dbReference type="GO" id="GO:0016020">
    <property type="term" value="C:membrane"/>
    <property type="evidence" value="ECO:0007669"/>
    <property type="project" value="UniProtKB-SubCell"/>
</dbReference>
<dbReference type="EC" id="2.4.1.122" evidence="4"/>
<keyword evidence="11 12" id="KW-0472">Membrane</keyword>
<evidence type="ECO:0000256" key="3">
    <source>
        <dbReference type="ARBA" id="ARBA00006462"/>
    </source>
</evidence>
<keyword evidence="9" id="KW-0735">Signal-anchor</keyword>
<evidence type="ECO:0000256" key="6">
    <source>
        <dbReference type="ARBA" id="ARBA00022679"/>
    </source>
</evidence>
<dbReference type="InterPro" id="IPR003378">
    <property type="entry name" value="Fringe-like_glycosylTrfase"/>
</dbReference>
<dbReference type="InterPro" id="IPR026050">
    <property type="entry name" value="C1GALT1/C1GALT1_chp1"/>
</dbReference>
<evidence type="ECO:0000259" key="13">
    <source>
        <dbReference type="Pfam" id="PF02434"/>
    </source>
</evidence>
<keyword evidence="7 12" id="KW-0812">Transmembrane</keyword>
<evidence type="ECO:0000256" key="9">
    <source>
        <dbReference type="ARBA" id="ARBA00022968"/>
    </source>
</evidence>
<evidence type="ECO:0000256" key="4">
    <source>
        <dbReference type="ARBA" id="ARBA00012557"/>
    </source>
</evidence>
<evidence type="ECO:0000256" key="1">
    <source>
        <dbReference type="ARBA" id="ARBA00004606"/>
    </source>
</evidence>
<dbReference type="PANTHER" id="PTHR23033">
    <property type="entry name" value="BETA1,3-GALACTOSYLTRANSFERASE"/>
    <property type="match status" value="1"/>
</dbReference>
<dbReference type="RefSeq" id="XP_033678925.1">
    <property type="nucleotide sequence ID" value="XM_033826131.1"/>
</dbReference>
<feature type="transmembrane region" description="Helical" evidence="12">
    <location>
        <begin position="35"/>
        <end position="57"/>
    </location>
</feature>
<name>A0A6A6I0S8_9PLEO</name>
<gene>
    <name evidence="14" type="ORF">BU26DRAFT_492811</name>
</gene>
<organism evidence="14 15">
    <name type="scientific">Trematosphaeria pertusa</name>
    <dbReference type="NCBI Taxonomy" id="390896"/>
    <lineage>
        <taxon>Eukaryota</taxon>
        <taxon>Fungi</taxon>
        <taxon>Dikarya</taxon>
        <taxon>Ascomycota</taxon>
        <taxon>Pezizomycotina</taxon>
        <taxon>Dothideomycetes</taxon>
        <taxon>Pleosporomycetidae</taxon>
        <taxon>Pleosporales</taxon>
        <taxon>Massarineae</taxon>
        <taxon>Trematosphaeriaceae</taxon>
        <taxon>Trematosphaeria</taxon>
    </lineage>
</organism>
<dbReference type="GO" id="GO:0016263">
    <property type="term" value="F:glycoprotein-N-acetylgalactosamine 3-beta-galactosyltransferase activity"/>
    <property type="evidence" value="ECO:0007669"/>
    <property type="project" value="UniProtKB-EC"/>
</dbReference>
<evidence type="ECO:0000313" key="15">
    <source>
        <dbReference type="Proteomes" id="UP000800094"/>
    </source>
</evidence>
<evidence type="ECO:0000256" key="10">
    <source>
        <dbReference type="ARBA" id="ARBA00022989"/>
    </source>
</evidence>
<evidence type="ECO:0000256" key="7">
    <source>
        <dbReference type="ARBA" id="ARBA00022692"/>
    </source>
</evidence>
<proteinExistence type="inferred from homology"/>
<dbReference type="Gene3D" id="3.90.550.50">
    <property type="match status" value="1"/>
</dbReference>
<dbReference type="GeneID" id="54579461"/>
<sequence>MLAPWRRFLRGDNMMTTGPGVSRSTGSDFRRWTRILYIALPLLAVLNYLIIFQWTFFESLSTKIFPSDSFHPPPFQPSPHGLESQDNEGPDYWTWDTPTRFKALEKGEGEVDWCESFPAYLFHKIQVVLKVGAADDPKRTESQLASVIRCIPNVLIMSDNNHTYGENHEAIDILASLPAETYMKEEDYAVYKSQKNTSLEDLKQGHDGWKIDKYKFLAEVEYAVDNVPDAEWFVFFESDTYIVWDNVFRLLENYDHTLPYYFGSPSPGRRIPDSEDKIWFAYGGCGFILSNAAAHRFVDRKRNAVGVKGPRVTDEYKEDIQNDCCGDSMLGWALHDKGGVDISGLWPMFNPHSLSGVPFGKLYWCEPVISLHKTAPEQMKKLWEWEMQRDRSKRPLLYADLLHYHGLGSFTRHLDWDAADWDGFQEPDSHPAHTDLLACEQACKENEQCYQWTWHGHRCYMARSIRMGHPKDADGEHEASVDRLYTSGWDTEKIQRWIEEHPCEEGPHWVKPSIKRKF</sequence>
<evidence type="ECO:0000256" key="8">
    <source>
        <dbReference type="ARBA" id="ARBA00022741"/>
    </source>
</evidence>
<protein>
    <recommendedName>
        <fullName evidence="4">N-acetylgalactosaminide beta-1,3-galactosyltransferase</fullName>
        <ecNumber evidence="4">2.4.1.122</ecNumber>
    </recommendedName>
</protein>
<keyword evidence="8" id="KW-0547">Nucleotide-binding</keyword>